<dbReference type="EMBL" id="SMAG01000003">
    <property type="protein sequence ID" value="TCS94623.1"/>
    <property type="molecule type" value="Genomic_DNA"/>
</dbReference>
<dbReference type="Gene3D" id="3.10.20.310">
    <property type="entry name" value="membrane protein fhac"/>
    <property type="match status" value="1"/>
</dbReference>
<dbReference type="Proteomes" id="UP000294937">
    <property type="component" value="Unassembled WGS sequence"/>
</dbReference>
<reference evidence="10 11" key="1">
    <citation type="submission" date="2019-03" db="EMBL/GenBank/DDBJ databases">
        <title>Genomic Encyclopedia of Type Strains, Phase IV (KMG-IV): sequencing the most valuable type-strain genomes for metagenomic binning, comparative biology and taxonomic classification.</title>
        <authorList>
            <person name="Goeker M."/>
        </authorList>
    </citation>
    <scope>NUCLEOTIDE SEQUENCE [LARGE SCALE GENOMIC DNA]</scope>
    <source>
        <strain evidence="10 11">DSM 45707</strain>
    </source>
</reference>
<dbReference type="GO" id="GO:0005886">
    <property type="term" value="C:plasma membrane"/>
    <property type="evidence" value="ECO:0007669"/>
    <property type="project" value="TreeGrafter"/>
</dbReference>
<dbReference type="AlphaFoldDB" id="A0A4R3L4N4"/>
<evidence type="ECO:0000256" key="7">
    <source>
        <dbReference type="ARBA" id="ARBA00023306"/>
    </source>
</evidence>
<dbReference type="InterPro" id="IPR013685">
    <property type="entry name" value="POTRA_FtsQ_type"/>
</dbReference>
<evidence type="ECO:0000259" key="9">
    <source>
        <dbReference type="PROSITE" id="PS51779"/>
    </source>
</evidence>
<keyword evidence="2" id="KW-1003">Cell membrane</keyword>
<evidence type="ECO:0000256" key="1">
    <source>
        <dbReference type="ARBA" id="ARBA00004370"/>
    </source>
</evidence>
<dbReference type="PANTHER" id="PTHR37820">
    <property type="entry name" value="CELL DIVISION PROTEIN DIVIB"/>
    <property type="match status" value="1"/>
</dbReference>
<keyword evidence="6 8" id="KW-0472">Membrane</keyword>
<evidence type="ECO:0000256" key="2">
    <source>
        <dbReference type="ARBA" id="ARBA00022475"/>
    </source>
</evidence>
<comment type="caution">
    <text evidence="10">The sequence shown here is derived from an EMBL/GenBank/DDBJ whole genome shotgun (WGS) entry which is preliminary data.</text>
</comment>
<accession>A0A4R3L4N4</accession>
<keyword evidence="5 8" id="KW-1133">Transmembrane helix</keyword>
<evidence type="ECO:0000256" key="3">
    <source>
        <dbReference type="ARBA" id="ARBA00022618"/>
    </source>
</evidence>
<keyword evidence="7" id="KW-0131">Cell cycle</keyword>
<evidence type="ECO:0000313" key="11">
    <source>
        <dbReference type="Proteomes" id="UP000294937"/>
    </source>
</evidence>
<sequence length="241" mass="27380">MDGRVPSFRSRAGKKRPPSPWAFVFIFLFFMGMLLVLFLQSPLSKIQSIEVTGHSLLTEQEILKTAQLAKGKSYFSTSQSQVEAALIALPEVDKVTIKKSFPNEVYIEVKEKKIIAAFQTSSKQQFHPILSDGMVLTKRKVSDPKDVLVFVGWNQKDQMFKQAVKQVAALPSSMTSELMTIQPVQDHPDQVEIQSKHGHQIFVRISDLHLKMGYYPSFSRHPHGTLYLLESIWFSPLKESN</sequence>
<proteinExistence type="predicted"/>
<dbReference type="RefSeq" id="WP_131924017.1">
    <property type="nucleotide sequence ID" value="NZ_SMAG01000003.1"/>
</dbReference>
<keyword evidence="3 10" id="KW-0132">Cell division</keyword>
<comment type="subcellular location">
    <subcellularLocation>
        <location evidence="1">Membrane</location>
    </subcellularLocation>
</comment>
<dbReference type="Gene3D" id="3.40.50.10960">
    <property type="match status" value="1"/>
</dbReference>
<dbReference type="PANTHER" id="PTHR37820:SF1">
    <property type="entry name" value="CELL DIVISION PROTEIN FTSQ"/>
    <property type="match status" value="1"/>
</dbReference>
<keyword evidence="11" id="KW-1185">Reference proteome</keyword>
<protein>
    <submittedName>
        <fullName evidence="10">Cell division septal protein FtsQ</fullName>
    </submittedName>
</protein>
<keyword evidence="4 8" id="KW-0812">Transmembrane</keyword>
<feature type="transmembrane region" description="Helical" evidence="8">
    <location>
        <begin position="21"/>
        <end position="39"/>
    </location>
</feature>
<evidence type="ECO:0000256" key="5">
    <source>
        <dbReference type="ARBA" id="ARBA00022989"/>
    </source>
</evidence>
<dbReference type="OrthoDB" id="1819027at2"/>
<evidence type="ECO:0000256" key="6">
    <source>
        <dbReference type="ARBA" id="ARBA00023136"/>
    </source>
</evidence>
<evidence type="ECO:0000256" key="4">
    <source>
        <dbReference type="ARBA" id="ARBA00022692"/>
    </source>
</evidence>
<dbReference type="PROSITE" id="PS51779">
    <property type="entry name" value="POTRA"/>
    <property type="match status" value="1"/>
</dbReference>
<dbReference type="InterPro" id="IPR050487">
    <property type="entry name" value="FtsQ_DivIB"/>
</dbReference>
<dbReference type="GO" id="GO:0051301">
    <property type="term" value="P:cell division"/>
    <property type="evidence" value="ECO:0007669"/>
    <property type="project" value="UniProtKB-KW"/>
</dbReference>
<name>A0A4R3L4N4_9BACL</name>
<dbReference type="Pfam" id="PF08478">
    <property type="entry name" value="POTRA_1"/>
    <property type="match status" value="1"/>
</dbReference>
<evidence type="ECO:0000313" key="10">
    <source>
        <dbReference type="EMBL" id="TCS94623.1"/>
    </source>
</evidence>
<evidence type="ECO:0000256" key="8">
    <source>
        <dbReference type="SAM" id="Phobius"/>
    </source>
</evidence>
<gene>
    <name evidence="10" type="ORF">EDD58_10335</name>
</gene>
<organism evidence="10 11">
    <name type="scientific">Hazenella coriacea</name>
    <dbReference type="NCBI Taxonomy" id="1179467"/>
    <lineage>
        <taxon>Bacteria</taxon>
        <taxon>Bacillati</taxon>
        <taxon>Bacillota</taxon>
        <taxon>Bacilli</taxon>
        <taxon>Bacillales</taxon>
        <taxon>Thermoactinomycetaceae</taxon>
        <taxon>Hazenella</taxon>
    </lineage>
</organism>
<feature type="domain" description="POTRA" evidence="9">
    <location>
        <begin position="44"/>
        <end position="112"/>
    </location>
</feature>
<dbReference type="InterPro" id="IPR034746">
    <property type="entry name" value="POTRA"/>
</dbReference>